<evidence type="ECO:0000313" key="1">
    <source>
        <dbReference type="EMBL" id="KAK3716359.1"/>
    </source>
</evidence>
<proteinExistence type="predicted"/>
<organism evidence="1 2">
    <name type="scientific">Vermiconidia calcicola</name>
    <dbReference type="NCBI Taxonomy" id="1690605"/>
    <lineage>
        <taxon>Eukaryota</taxon>
        <taxon>Fungi</taxon>
        <taxon>Dikarya</taxon>
        <taxon>Ascomycota</taxon>
        <taxon>Pezizomycotina</taxon>
        <taxon>Dothideomycetes</taxon>
        <taxon>Dothideomycetidae</taxon>
        <taxon>Mycosphaerellales</taxon>
        <taxon>Extremaceae</taxon>
        <taxon>Vermiconidia</taxon>
    </lineage>
</organism>
<name>A0ACC3NHS6_9PEZI</name>
<comment type="caution">
    <text evidence="1">The sequence shown here is derived from an EMBL/GenBank/DDBJ whole genome shotgun (WGS) entry which is preliminary data.</text>
</comment>
<protein>
    <submittedName>
        <fullName evidence="1">Uncharacterized protein</fullName>
    </submittedName>
</protein>
<keyword evidence="2" id="KW-1185">Reference proteome</keyword>
<accession>A0ACC3NHS6</accession>
<reference evidence="1" key="1">
    <citation type="submission" date="2023-07" db="EMBL/GenBank/DDBJ databases">
        <title>Black Yeasts Isolated from many extreme environments.</title>
        <authorList>
            <person name="Coleine C."/>
            <person name="Stajich J.E."/>
            <person name="Selbmann L."/>
        </authorList>
    </citation>
    <scope>NUCLEOTIDE SEQUENCE</scope>
    <source>
        <strain evidence="1">CCFEE 5714</strain>
    </source>
</reference>
<dbReference type="EMBL" id="JAUTXU010000043">
    <property type="protein sequence ID" value="KAK3716359.1"/>
    <property type="molecule type" value="Genomic_DNA"/>
</dbReference>
<evidence type="ECO:0000313" key="2">
    <source>
        <dbReference type="Proteomes" id="UP001281147"/>
    </source>
</evidence>
<dbReference type="Proteomes" id="UP001281147">
    <property type="component" value="Unassembled WGS sequence"/>
</dbReference>
<gene>
    <name evidence="1" type="ORF">LTR37_006509</name>
</gene>
<sequence length="127" mass="14200">MQFTLLLTSMLCFLLPAMALPQLTPKPFDVETLPAFTTYDEKDCGGNIVWDFKHDVLPGVCHDTRVEGVRSIQLWIPTQDVAAAFYTHWMPGCPGSDIRKVNIPYNAEGHFLCIDAINAQGKLTVFN</sequence>